<accession>A0A124JTJ4</accession>
<dbReference type="Proteomes" id="UP000058012">
    <property type="component" value="Unassembled WGS sequence"/>
</dbReference>
<evidence type="ECO:0000256" key="1">
    <source>
        <dbReference type="SAM" id="SignalP"/>
    </source>
</evidence>
<dbReference type="STRING" id="1117702.AQZ52_15515"/>
<evidence type="ECO:0000313" key="3">
    <source>
        <dbReference type="Proteomes" id="UP000058012"/>
    </source>
</evidence>
<dbReference type="AlphaFoldDB" id="A0A124JTJ4"/>
<evidence type="ECO:0000313" key="2">
    <source>
        <dbReference type="EMBL" id="KUR70262.1"/>
    </source>
</evidence>
<sequence length="147" mass="16548">MNTISKVLTAALALGSAVALGGTANAQDWRGGYGNGNGYGNGYGYSNSWRSPREQASIDRYLVDSTCSGQRGYQLENRLRLEVSRGGIDRWTAGRIQTAIDDLQDQEQHECRERDFSSARDIGKNYIRIRAWIDQESGSYRGNYWRR</sequence>
<dbReference type="EMBL" id="LLZS01000009">
    <property type="protein sequence ID" value="KUR70262.1"/>
    <property type="molecule type" value="Genomic_DNA"/>
</dbReference>
<feature type="chain" id="PRO_5007174779" evidence="1">
    <location>
        <begin position="27"/>
        <end position="147"/>
    </location>
</feature>
<keyword evidence="1" id="KW-0732">Signal</keyword>
<dbReference type="OrthoDB" id="7510900at2"/>
<name>A0A124JTJ4_9SPHN</name>
<protein>
    <submittedName>
        <fullName evidence="2">Uncharacterized protein</fullName>
    </submittedName>
</protein>
<organism evidence="2 3">
    <name type="scientific">Novosphingobium fuchskuhlense</name>
    <dbReference type="NCBI Taxonomy" id="1117702"/>
    <lineage>
        <taxon>Bacteria</taxon>
        <taxon>Pseudomonadati</taxon>
        <taxon>Pseudomonadota</taxon>
        <taxon>Alphaproteobacteria</taxon>
        <taxon>Sphingomonadales</taxon>
        <taxon>Sphingomonadaceae</taxon>
        <taxon>Novosphingobium</taxon>
    </lineage>
</organism>
<keyword evidence="3" id="KW-1185">Reference proteome</keyword>
<dbReference type="RefSeq" id="WP_067913009.1">
    <property type="nucleotide sequence ID" value="NZ_KQ954246.1"/>
</dbReference>
<reference evidence="2 3" key="1">
    <citation type="submission" date="2015-10" db="EMBL/GenBank/DDBJ databases">
        <title>Draft genome sequence of Novosphingobium fuchskuhlense DSM 25065 isolated from a surface water sample of the southwest basin of Lake Grosse Fuchskuhle.</title>
        <authorList>
            <person name="Ruckert C."/>
            <person name="Winkler A."/>
            <person name="Glaeser J."/>
            <person name="Grossart H.-P."/>
            <person name="Kalinowski J."/>
            <person name="Glaeser S."/>
        </authorList>
    </citation>
    <scope>NUCLEOTIDE SEQUENCE [LARGE SCALE GENOMIC DNA]</scope>
    <source>
        <strain evidence="2 3">FNE08-7</strain>
    </source>
</reference>
<feature type="signal peptide" evidence="1">
    <location>
        <begin position="1"/>
        <end position="26"/>
    </location>
</feature>
<comment type="caution">
    <text evidence="2">The sequence shown here is derived from an EMBL/GenBank/DDBJ whole genome shotgun (WGS) entry which is preliminary data.</text>
</comment>
<proteinExistence type="predicted"/>
<gene>
    <name evidence="2" type="ORF">AQZ52_15515</name>
</gene>